<evidence type="ECO:0000313" key="4">
    <source>
        <dbReference type="EMBL" id="APD13346.1"/>
    </source>
</evidence>
<name>A0AAJ4ZB12_PANPU</name>
<feature type="region of interest" description="Disordered" evidence="1">
    <location>
        <begin position="164"/>
        <end position="184"/>
    </location>
</feature>
<reference evidence="4" key="2">
    <citation type="submission" date="2016-11" db="EMBL/GenBank/DDBJ databases">
        <title>Complete Genome Sequencing of Pandoraea pulmonicola DSM 16583.</title>
        <authorList>
            <person name="Chan K.-G."/>
        </authorList>
    </citation>
    <scope>NUCLEOTIDE SEQUENCE</scope>
    <source>
        <strain evidence="4">DSM 16583</strain>
    </source>
</reference>
<evidence type="ECO:0000259" key="3">
    <source>
        <dbReference type="Pfam" id="PF01464"/>
    </source>
</evidence>
<feature type="compositionally biased region" description="Basic and acidic residues" evidence="1">
    <location>
        <begin position="164"/>
        <end position="179"/>
    </location>
</feature>
<dbReference type="KEGG" id="ppul:RO07_25225"/>
<feature type="signal peptide" evidence="2">
    <location>
        <begin position="1"/>
        <end position="23"/>
    </location>
</feature>
<dbReference type="InterPro" id="IPR008258">
    <property type="entry name" value="Transglycosylase_SLT_dom_1"/>
</dbReference>
<reference evidence="5 7" key="3">
    <citation type="submission" date="2018-06" db="EMBL/GenBank/DDBJ databases">
        <authorList>
            <consortium name="Pathogen Informatics"/>
            <person name="Doyle S."/>
        </authorList>
    </citation>
    <scope>NUCLEOTIDE SEQUENCE [LARGE SCALE GENOMIC DNA]</scope>
    <source>
        <strain evidence="5 7">NCTC13159</strain>
    </source>
</reference>
<dbReference type="Gene3D" id="1.10.530.10">
    <property type="match status" value="1"/>
</dbReference>
<evidence type="ECO:0000313" key="5">
    <source>
        <dbReference type="EMBL" id="SUA90039.1"/>
    </source>
</evidence>
<keyword evidence="6" id="KW-1185">Reference proteome</keyword>
<dbReference type="EMBL" id="UGSJ01000001">
    <property type="protein sequence ID" value="SUA90039.1"/>
    <property type="molecule type" value="Genomic_DNA"/>
</dbReference>
<proteinExistence type="predicted"/>
<evidence type="ECO:0000256" key="1">
    <source>
        <dbReference type="SAM" id="MobiDB-lite"/>
    </source>
</evidence>
<organism evidence="5 7">
    <name type="scientific">Pandoraea pulmonicola</name>
    <dbReference type="NCBI Taxonomy" id="93221"/>
    <lineage>
        <taxon>Bacteria</taxon>
        <taxon>Pseudomonadati</taxon>
        <taxon>Pseudomonadota</taxon>
        <taxon>Betaproteobacteria</taxon>
        <taxon>Burkholderiales</taxon>
        <taxon>Burkholderiaceae</taxon>
        <taxon>Pandoraea</taxon>
    </lineage>
</organism>
<keyword evidence="2" id="KW-0732">Signal</keyword>
<dbReference type="InterPro" id="IPR023346">
    <property type="entry name" value="Lysozyme-like_dom_sf"/>
</dbReference>
<feature type="domain" description="Transglycosylase SLT" evidence="3">
    <location>
        <begin position="39"/>
        <end position="152"/>
    </location>
</feature>
<evidence type="ECO:0000313" key="6">
    <source>
        <dbReference type="Proteomes" id="UP000035086"/>
    </source>
</evidence>
<reference evidence="6" key="1">
    <citation type="submission" date="2014-12" db="EMBL/GenBank/DDBJ databases">
        <title>Complete Genome Sequencing of Pandoraea pulmonicola DSM 16583.</title>
        <authorList>
            <person name="Chan K.-G."/>
        </authorList>
    </citation>
    <scope>NUCLEOTIDE SEQUENCE [LARGE SCALE GENOMIC DNA]</scope>
    <source>
        <strain evidence="6">DSM 16583</strain>
    </source>
</reference>
<evidence type="ECO:0000256" key="2">
    <source>
        <dbReference type="SAM" id="SignalP"/>
    </source>
</evidence>
<dbReference type="SUPFAM" id="SSF53955">
    <property type="entry name" value="Lysozyme-like"/>
    <property type="match status" value="1"/>
</dbReference>
<dbReference type="Proteomes" id="UP000254589">
    <property type="component" value="Unassembled WGS sequence"/>
</dbReference>
<protein>
    <submittedName>
        <fullName evidence="5">Invasion protein IagB</fullName>
    </submittedName>
</protein>
<dbReference type="CDD" id="cd13400">
    <property type="entry name" value="LT_IagB-like"/>
    <property type="match status" value="1"/>
</dbReference>
<accession>A0AAJ4ZB12</accession>
<dbReference type="Pfam" id="PF01464">
    <property type="entry name" value="SLT"/>
    <property type="match status" value="1"/>
</dbReference>
<dbReference type="EMBL" id="CP010310">
    <property type="protein sequence ID" value="APD13346.1"/>
    <property type="molecule type" value="Genomic_DNA"/>
</dbReference>
<feature type="chain" id="PRO_5042473842" evidence="2">
    <location>
        <begin position="24"/>
        <end position="198"/>
    </location>
</feature>
<dbReference type="Proteomes" id="UP000035086">
    <property type="component" value="Chromosome"/>
</dbReference>
<gene>
    <name evidence="5" type="ORF">NCTC13159_01518</name>
    <name evidence="4" type="ORF">RO07_25225</name>
</gene>
<dbReference type="AlphaFoldDB" id="A0AAJ4ZB12"/>
<sequence length="198" mass="21518">MVSRFWTSLFAMALLGTAEAVLAAPQATAGSGSELPLQCFVAAGQRYRIDPMLLYAIAEVESNLVPSATNRNRNGSVDYGVMQINSLHLPKLKGIGIDERRLLEEPCVSVHAGASILAEMIARYGYTWAAVGAYNAGGGTARGAARHQYATKVWRRYSAMVSTRERAMPGTRGENEGAGRRRKKIKTIMLQSRPEESV</sequence>
<dbReference type="RefSeq" id="WP_072636962.1">
    <property type="nucleotide sequence ID" value="NZ_CP010310.2"/>
</dbReference>
<evidence type="ECO:0000313" key="7">
    <source>
        <dbReference type="Proteomes" id="UP000254589"/>
    </source>
</evidence>